<proteinExistence type="predicted"/>
<evidence type="ECO:0000259" key="2">
    <source>
        <dbReference type="SMART" id="SM00827"/>
    </source>
</evidence>
<dbReference type="EMBL" id="BBLT01000002">
    <property type="protein sequence ID" value="GAL83867.1"/>
    <property type="molecule type" value="Genomic_DNA"/>
</dbReference>
<dbReference type="Pfam" id="PF00698">
    <property type="entry name" value="Acyl_transf_1"/>
    <property type="match status" value="1"/>
</dbReference>
<dbReference type="SMART" id="SM00827">
    <property type="entry name" value="PKS_AT"/>
    <property type="match status" value="1"/>
</dbReference>
<dbReference type="InterPro" id="IPR001227">
    <property type="entry name" value="Ac_transferase_dom_sf"/>
</dbReference>
<dbReference type="InterPro" id="IPR016035">
    <property type="entry name" value="Acyl_Trfase/lysoPLipase"/>
</dbReference>
<dbReference type="PANTHER" id="PTHR45681:SF6">
    <property type="entry name" value="POLYKETIDE SYNTHASE 37"/>
    <property type="match status" value="1"/>
</dbReference>
<keyword evidence="1" id="KW-0808">Transferase</keyword>
<name>A0A098LBS5_9BACT</name>
<dbReference type="SUPFAM" id="SSF52151">
    <property type="entry name" value="FabD/lysophospholipase-like"/>
    <property type="match status" value="1"/>
</dbReference>
<reference evidence="3 4" key="1">
    <citation type="submission" date="2014-09" db="EMBL/GenBank/DDBJ databases">
        <title>Sporocytophaga myxococcoides PG-01 genome sequencing.</title>
        <authorList>
            <person name="Liu L."/>
            <person name="Gao P.J."/>
            <person name="Chen G.J."/>
            <person name="Wang L.S."/>
        </authorList>
    </citation>
    <scope>NUCLEOTIDE SEQUENCE [LARGE SCALE GENOMIC DNA]</scope>
    <source>
        <strain evidence="3 4">PG-01</strain>
    </source>
</reference>
<protein>
    <recommendedName>
        <fullName evidence="2">Malonyl-CoA:ACP transacylase (MAT) domain-containing protein</fullName>
    </recommendedName>
</protein>
<dbReference type="AlphaFoldDB" id="A0A098LBS5"/>
<sequence length="320" mass="36053">MNKEIIFMFSGQGSQYYQMGRELYENNTVFSYWMDHCNEIVAPLIQNSLVEILYGQEGKSQPFDRLLYTNPALLCVEYCQFKVLKEMGIQPDYLIGYSLGELIATIASGAVSLEDGIRLVINLARLAEEKTQPASMLAIMESESIINKFPELFADCRCTGTNFQENFVVGGLPHAIQNLHLNLNKFNIISQVLPVKQGFHTEFIDPIEAEVKQLVRSINLSEMKIPIISSAKSEVVKVLNEDYFWEVIRLPVNFEFTIKRILEVGDYIFIDAGPSGTLSTFVKYILSSNACSVSLPMINQFGSDLSAIEKLKTSFFSNVS</sequence>
<evidence type="ECO:0000313" key="4">
    <source>
        <dbReference type="Proteomes" id="UP000030185"/>
    </source>
</evidence>
<evidence type="ECO:0000256" key="1">
    <source>
        <dbReference type="ARBA" id="ARBA00022679"/>
    </source>
</evidence>
<dbReference type="GO" id="GO:0016740">
    <property type="term" value="F:transferase activity"/>
    <property type="evidence" value="ECO:0007669"/>
    <property type="project" value="UniProtKB-KW"/>
</dbReference>
<dbReference type="eggNOG" id="COG3321">
    <property type="taxonomic scope" value="Bacteria"/>
</dbReference>
<comment type="caution">
    <text evidence="3">The sequence shown here is derived from an EMBL/GenBank/DDBJ whole genome shotgun (WGS) entry which is preliminary data.</text>
</comment>
<dbReference type="Gene3D" id="3.40.366.10">
    <property type="entry name" value="Malonyl-Coenzyme A Acyl Carrier Protein, domain 2"/>
    <property type="match status" value="1"/>
</dbReference>
<dbReference type="PANTHER" id="PTHR45681">
    <property type="entry name" value="POLYKETIDE SYNTHASE 44-RELATED"/>
    <property type="match status" value="1"/>
</dbReference>
<dbReference type="RefSeq" id="WP_045459570.1">
    <property type="nucleotide sequence ID" value="NZ_BBLT01000002.1"/>
</dbReference>
<dbReference type="STRING" id="153721.MYP_1095"/>
<dbReference type="OrthoDB" id="9805460at2"/>
<feature type="domain" description="Malonyl-CoA:ACP transacylase (MAT)" evidence="2">
    <location>
        <begin position="8"/>
        <end position="297"/>
    </location>
</feature>
<dbReference type="InterPro" id="IPR050444">
    <property type="entry name" value="Polyketide_Synthase"/>
</dbReference>
<dbReference type="Proteomes" id="UP000030185">
    <property type="component" value="Unassembled WGS sequence"/>
</dbReference>
<dbReference type="InterPro" id="IPR014043">
    <property type="entry name" value="Acyl_transferase_dom"/>
</dbReference>
<evidence type="ECO:0000313" key="3">
    <source>
        <dbReference type="EMBL" id="GAL83867.1"/>
    </source>
</evidence>
<accession>A0A098LBS5</accession>
<gene>
    <name evidence="3" type="ORF">MYP_1095</name>
</gene>
<keyword evidence="4" id="KW-1185">Reference proteome</keyword>
<organism evidence="3 4">
    <name type="scientific">Sporocytophaga myxococcoides</name>
    <dbReference type="NCBI Taxonomy" id="153721"/>
    <lineage>
        <taxon>Bacteria</taxon>
        <taxon>Pseudomonadati</taxon>
        <taxon>Bacteroidota</taxon>
        <taxon>Cytophagia</taxon>
        <taxon>Cytophagales</taxon>
        <taxon>Cytophagaceae</taxon>
        <taxon>Sporocytophaga</taxon>
    </lineage>
</organism>